<dbReference type="Pfam" id="PF09339">
    <property type="entry name" value="HTH_IclR"/>
    <property type="match status" value="1"/>
</dbReference>
<dbReference type="GO" id="GO:0045892">
    <property type="term" value="P:negative regulation of DNA-templated transcription"/>
    <property type="evidence" value="ECO:0007669"/>
    <property type="project" value="TreeGrafter"/>
</dbReference>
<feature type="domain" description="HTH iclR-type" evidence="4">
    <location>
        <begin position="1"/>
        <end position="61"/>
    </location>
</feature>
<dbReference type="GO" id="GO:0003700">
    <property type="term" value="F:DNA-binding transcription factor activity"/>
    <property type="evidence" value="ECO:0007669"/>
    <property type="project" value="TreeGrafter"/>
</dbReference>
<dbReference type="AlphaFoldDB" id="A0A5C8ZJD4"/>
<dbReference type="InterPro" id="IPR005471">
    <property type="entry name" value="Tscrpt_reg_IclR_N"/>
</dbReference>
<evidence type="ECO:0000259" key="5">
    <source>
        <dbReference type="PROSITE" id="PS51078"/>
    </source>
</evidence>
<evidence type="ECO:0000256" key="1">
    <source>
        <dbReference type="ARBA" id="ARBA00023015"/>
    </source>
</evidence>
<reference evidence="6 7" key="1">
    <citation type="submission" date="2019-07" db="EMBL/GenBank/DDBJ databases">
        <title>Quadrisphaera sp. strain DD2A genome sequencing and assembly.</title>
        <authorList>
            <person name="Kim I."/>
        </authorList>
    </citation>
    <scope>NUCLEOTIDE SEQUENCE [LARGE SCALE GENOMIC DNA]</scope>
    <source>
        <strain evidence="6 7">DD2A</strain>
    </source>
</reference>
<dbReference type="OrthoDB" id="9807558at2"/>
<evidence type="ECO:0000313" key="7">
    <source>
        <dbReference type="Proteomes" id="UP000321234"/>
    </source>
</evidence>
<dbReference type="Proteomes" id="UP000321234">
    <property type="component" value="Unassembled WGS sequence"/>
</dbReference>
<dbReference type="PANTHER" id="PTHR30136">
    <property type="entry name" value="HELIX-TURN-HELIX TRANSCRIPTIONAL REGULATOR, ICLR FAMILY"/>
    <property type="match status" value="1"/>
</dbReference>
<organism evidence="6 7">
    <name type="scientific">Quadrisphaera setariae</name>
    <dbReference type="NCBI Taxonomy" id="2593304"/>
    <lineage>
        <taxon>Bacteria</taxon>
        <taxon>Bacillati</taxon>
        <taxon>Actinomycetota</taxon>
        <taxon>Actinomycetes</taxon>
        <taxon>Kineosporiales</taxon>
        <taxon>Kineosporiaceae</taxon>
        <taxon>Quadrisphaera</taxon>
    </lineage>
</organism>
<dbReference type="SMART" id="SM00346">
    <property type="entry name" value="HTH_ICLR"/>
    <property type="match status" value="1"/>
</dbReference>
<keyword evidence="3" id="KW-0804">Transcription</keyword>
<gene>
    <name evidence="6" type="ORF">FMM08_05830</name>
</gene>
<dbReference type="InterPro" id="IPR036388">
    <property type="entry name" value="WH-like_DNA-bd_sf"/>
</dbReference>
<dbReference type="SUPFAM" id="SSF55781">
    <property type="entry name" value="GAF domain-like"/>
    <property type="match status" value="1"/>
</dbReference>
<sequence length="254" mass="27010">MSRASAVLRAVGRAPAEGLTTTELAAATGINRSTAHRIASALARDGLLDRPTTTGRWLLGPETYLLGAVAARRYDVTALARDVVRSLAGATGESAFYSVRRGDETVCLLREEGSFPLRSFVLHEGVRFPLGVASAGLAILAHLPTAEAERYLTAHDLTAAWGEAHGDAALRERLRQTRTDGYATNPALLVEGSWGMGAAVFDHTGEPSGALSLTGVETRFGPERRRVLGRLLLDHAHRLSQGLAQRAARSGQPV</sequence>
<dbReference type="Pfam" id="PF01614">
    <property type="entry name" value="IclR_C"/>
    <property type="match status" value="1"/>
</dbReference>
<dbReference type="Gene3D" id="1.10.10.10">
    <property type="entry name" value="Winged helix-like DNA-binding domain superfamily/Winged helix DNA-binding domain"/>
    <property type="match status" value="1"/>
</dbReference>
<proteinExistence type="predicted"/>
<comment type="caution">
    <text evidence="6">The sequence shown here is derived from an EMBL/GenBank/DDBJ whole genome shotgun (WGS) entry which is preliminary data.</text>
</comment>
<feature type="domain" description="IclR-ED" evidence="5">
    <location>
        <begin position="62"/>
        <end position="245"/>
    </location>
</feature>
<dbReference type="InterPro" id="IPR029016">
    <property type="entry name" value="GAF-like_dom_sf"/>
</dbReference>
<dbReference type="Gene3D" id="3.30.450.40">
    <property type="match status" value="1"/>
</dbReference>
<dbReference type="PANTHER" id="PTHR30136:SF39">
    <property type="entry name" value="TRANSCRIPTIONAL REGULATORY PROTEIN"/>
    <property type="match status" value="1"/>
</dbReference>
<evidence type="ECO:0000256" key="3">
    <source>
        <dbReference type="ARBA" id="ARBA00023163"/>
    </source>
</evidence>
<keyword evidence="1" id="KW-0805">Transcription regulation</keyword>
<dbReference type="PROSITE" id="PS51078">
    <property type="entry name" value="ICLR_ED"/>
    <property type="match status" value="1"/>
</dbReference>
<name>A0A5C8ZJD4_9ACTN</name>
<evidence type="ECO:0000256" key="2">
    <source>
        <dbReference type="ARBA" id="ARBA00023125"/>
    </source>
</evidence>
<dbReference type="GO" id="GO:0003677">
    <property type="term" value="F:DNA binding"/>
    <property type="evidence" value="ECO:0007669"/>
    <property type="project" value="UniProtKB-KW"/>
</dbReference>
<accession>A0A5C8ZJD4</accession>
<dbReference type="SUPFAM" id="SSF46785">
    <property type="entry name" value="Winged helix' DNA-binding domain"/>
    <property type="match status" value="1"/>
</dbReference>
<dbReference type="PROSITE" id="PS51077">
    <property type="entry name" value="HTH_ICLR"/>
    <property type="match status" value="1"/>
</dbReference>
<dbReference type="InterPro" id="IPR036390">
    <property type="entry name" value="WH_DNA-bd_sf"/>
</dbReference>
<dbReference type="InterPro" id="IPR014757">
    <property type="entry name" value="Tscrpt_reg_IclR_C"/>
</dbReference>
<protein>
    <submittedName>
        <fullName evidence="6">IclR family transcriptional regulator</fullName>
    </submittedName>
</protein>
<evidence type="ECO:0000259" key="4">
    <source>
        <dbReference type="PROSITE" id="PS51077"/>
    </source>
</evidence>
<keyword evidence="7" id="KW-1185">Reference proteome</keyword>
<dbReference type="InterPro" id="IPR050707">
    <property type="entry name" value="HTH_MetabolicPath_Reg"/>
</dbReference>
<keyword evidence="2" id="KW-0238">DNA-binding</keyword>
<dbReference type="EMBL" id="VKAC01000003">
    <property type="protein sequence ID" value="TXR57233.1"/>
    <property type="molecule type" value="Genomic_DNA"/>
</dbReference>
<evidence type="ECO:0000313" key="6">
    <source>
        <dbReference type="EMBL" id="TXR57233.1"/>
    </source>
</evidence>